<evidence type="ECO:0000313" key="4">
    <source>
        <dbReference type="EMBL" id="PON97369.1"/>
    </source>
</evidence>
<dbReference type="Pfam" id="PF12776">
    <property type="entry name" value="Myb_DNA-bind_3"/>
    <property type="match status" value="2"/>
</dbReference>
<dbReference type="Proteomes" id="UP000237000">
    <property type="component" value="Unassembled WGS sequence"/>
</dbReference>
<comment type="caution">
    <text evidence="4">The sequence shown here is derived from an EMBL/GenBank/DDBJ whole genome shotgun (WGS) entry which is preliminary data.</text>
</comment>
<dbReference type="InParanoid" id="A0A2P5FHU8"/>
<dbReference type="PANTHER" id="PTHR47584">
    <property type="match status" value="1"/>
</dbReference>
<feature type="domain" description="Myb/SANT-like" evidence="2">
    <location>
        <begin position="335"/>
        <end position="425"/>
    </location>
</feature>
<name>A0A2P5FHU8_TREOI</name>
<feature type="region of interest" description="Disordered" evidence="1">
    <location>
        <begin position="465"/>
        <end position="528"/>
    </location>
</feature>
<reference evidence="5" key="1">
    <citation type="submission" date="2016-06" db="EMBL/GenBank/DDBJ databases">
        <title>Parallel loss of symbiosis genes in relatives of nitrogen-fixing non-legume Parasponia.</title>
        <authorList>
            <person name="Van Velzen R."/>
            <person name="Holmer R."/>
            <person name="Bu F."/>
            <person name="Rutten L."/>
            <person name="Van Zeijl A."/>
            <person name="Liu W."/>
            <person name="Santuari L."/>
            <person name="Cao Q."/>
            <person name="Sharma T."/>
            <person name="Shen D."/>
            <person name="Roswanjaya Y."/>
            <person name="Wardhani T."/>
            <person name="Kalhor M.S."/>
            <person name="Jansen J."/>
            <person name="Van den Hoogen J."/>
            <person name="Gungor B."/>
            <person name="Hartog M."/>
            <person name="Hontelez J."/>
            <person name="Verver J."/>
            <person name="Yang W.-C."/>
            <person name="Schijlen E."/>
            <person name="Repin R."/>
            <person name="Schilthuizen M."/>
            <person name="Schranz E."/>
            <person name="Heidstra R."/>
            <person name="Miyata K."/>
            <person name="Fedorova E."/>
            <person name="Kohlen W."/>
            <person name="Bisseling T."/>
            <person name="Smit S."/>
            <person name="Geurts R."/>
        </authorList>
    </citation>
    <scope>NUCLEOTIDE SEQUENCE [LARGE SCALE GENOMIC DNA]</scope>
    <source>
        <strain evidence="5">cv. RG33-2</strain>
    </source>
</reference>
<feature type="compositionally biased region" description="Low complexity" evidence="1">
    <location>
        <begin position="210"/>
        <end position="224"/>
    </location>
</feature>
<protein>
    <submittedName>
        <fullName evidence="4">Myb/SANT-like domain containing protein</fullName>
    </submittedName>
</protein>
<dbReference type="InterPro" id="IPR024752">
    <property type="entry name" value="Myb/SANT-like_dom"/>
</dbReference>
<evidence type="ECO:0000259" key="2">
    <source>
        <dbReference type="Pfam" id="PF12776"/>
    </source>
</evidence>
<dbReference type="InterPro" id="IPR058353">
    <property type="entry name" value="DUF8040"/>
</dbReference>
<dbReference type="PANTHER" id="PTHR47584:SF14">
    <property type="entry name" value="L10-INTERACTING MYB DOMAIN-CONTAINING PROTEIN-LIKE"/>
    <property type="match status" value="1"/>
</dbReference>
<accession>A0A2P5FHU8</accession>
<keyword evidence="5" id="KW-1185">Reference proteome</keyword>
<feature type="domain" description="DUF8040" evidence="3">
    <location>
        <begin position="611"/>
        <end position="706"/>
    </location>
</feature>
<gene>
    <name evidence="4" type="ORF">TorRG33x02_068360</name>
</gene>
<feature type="compositionally biased region" description="Basic residues" evidence="1">
    <location>
        <begin position="239"/>
        <end position="250"/>
    </location>
</feature>
<dbReference type="InterPro" id="IPR045026">
    <property type="entry name" value="LIMYB"/>
</dbReference>
<organism evidence="4 5">
    <name type="scientific">Trema orientale</name>
    <name type="common">Charcoal tree</name>
    <name type="synonym">Celtis orientalis</name>
    <dbReference type="NCBI Taxonomy" id="63057"/>
    <lineage>
        <taxon>Eukaryota</taxon>
        <taxon>Viridiplantae</taxon>
        <taxon>Streptophyta</taxon>
        <taxon>Embryophyta</taxon>
        <taxon>Tracheophyta</taxon>
        <taxon>Spermatophyta</taxon>
        <taxon>Magnoliopsida</taxon>
        <taxon>eudicotyledons</taxon>
        <taxon>Gunneridae</taxon>
        <taxon>Pentapetalae</taxon>
        <taxon>rosids</taxon>
        <taxon>fabids</taxon>
        <taxon>Rosales</taxon>
        <taxon>Cannabaceae</taxon>
        <taxon>Trema</taxon>
    </lineage>
</organism>
<sequence>MPVLRNCNQLTCLRCGAIVSCRYNLRPLRFFSSTTINPPRSICSSTVPKQMGNKKSDKPPLHWSDFATNAFLSMHAEWLMKHTGKKPNSKVWEQWGIDLQPFLNCIPDPSQLKSKKERMKVDYDLYTQMRNHTGLGYNPTNHKFEASDEVWETFFEGVHKKNRKTAEKIKQEGLPNHELYSIIFHGKRAAGQGAFSSLNAPTHDSDSDNENSSSSHNTPPHSSSATEKGKSTISSSSKNIRKKKNNKKGCRTTPEEIFQASMDKICNRSRSDMPVLRNYNQLTCLRCGAIVSCRYNLRPLRFPSSTTINPPRSICSSTVPKQMGNKKSDKPPLHWSDFATNAFLSMHAEWLMKHTGKKPNSKVWEQWGIDLQPFLNCIPDPSQLKSKKERMKVDYGLYIQMRNHTGLGYNPTNHKFEASDEVWETFFDGIRKNNRKTAEKIKQEGLPNHELYSIIFHGKRAEGQGAFSSLNAPTHDSDSDNENSSSSHNTPPHSLSATEKGKSTIQSSSKNIRKKKNNKKRCRTTPEEIFQASMDKICNVISMSRSESMRTTEKSPNLMDQWMASSLPNNFVMVAGAQNTSLSDEEIVAIVTACYLAYRHISPKQRQDRQTSALTGYMRVQEYLNGHHESMFNMVRMYRDCFERWCSIFEGKGLLTSTRNLNVQEQMFIFLTTIAQSFTNRLSQDRWQHSAETVSRYFGKVLDAIVEVASDFIRPPNFDEVPQLIQNNKDKYGQIEGRDPDPSTDDVDGLEVGIEDNADVVQPRFRDLFDMGAFRDRLAIRMWKRYERRPW</sequence>
<feature type="domain" description="Myb/SANT-like" evidence="2">
    <location>
        <begin position="63"/>
        <end position="153"/>
    </location>
</feature>
<evidence type="ECO:0000256" key="1">
    <source>
        <dbReference type="SAM" id="MobiDB-lite"/>
    </source>
</evidence>
<proteinExistence type="predicted"/>
<feature type="region of interest" description="Disordered" evidence="1">
    <location>
        <begin position="194"/>
        <end position="254"/>
    </location>
</feature>
<feature type="compositionally biased region" description="Basic residues" evidence="1">
    <location>
        <begin position="511"/>
        <end position="523"/>
    </location>
</feature>
<evidence type="ECO:0000259" key="3">
    <source>
        <dbReference type="Pfam" id="PF26138"/>
    </source>
</evidence>
<dbReference type="AlphaFoldDB" id="A0A2P5FHU8"/>
<feature type="compositionally biased region" description="Low complexity" evidence="1">
    <location>
        <begin position="482"/>
        <end position="496"/>
    </location>
</feature>
<evidence type="ECO:0000313" key="5">
    <source>
        <dbReference type="Proteomes" id="UP000237000"/>
    </source>
</evidence>
<dbReference type="Pfam" id="PF26138">
    <property type="entry name" value="DUF8040"/>
    <property type="match status" value="1"/>
</dbReference>
<dbReference type="EMBL" id="JXTC01000032">
    <property type="protein sequence ID" value="PON97369.1"/>
    <property type="molecule type" value="Genomic_DNA"/>
</dbReference>